<dbReference type="Gene3D" id="3.40.630.30">
    <property type="match status" value="1"/>
</dbReference>
<proteinExistence type="predicted"/>
<evidence type="ECO:0000256" key="3">
    <source>
        <dbReference type="SAM" id="SignalP"/>
    </source>
</evidence>
<evidence type="ECO:0000256" key="1">
    <source>
        <dbReference type="ARBA" id="ARBA00022679"/>
    </source>
</evidence>
<evidence type="ECO:0000259" key="4">
    <source>
        <dbReference type="PROSITE" id="PS51186"/>
    </source>
</evidence>
<dbReference type="CDD" id="cd04301">
    <property type="entry name" value="NAT_SF"/>
    <property type="match status" value="1"/>
</dbReference>
<feature type="domain" description="N-acetyltransferase" evidence="4">
    <location>
        <begin position="30"/>
        <end position="186"/>
    </location>
</feature>
<keyword evidence="3" id="KW-0732">Signal</keyword>
<keyword evidence="6" id="KW-1185">Reference proteome</keyword>
<dbReference type="SUPFAM" id="SSF55729">
    <property type="entry name" value="Acyl-CoA N-acyltransferases (Nat)"/>
    <property type="match status" value="1"/>
</dbReference>
<dbReference type="InterPro" id="IPR000182">
    <property type="entry name" value="GNAT_dom"/>
</dbReference>
<evidence type="ECO:0000313" key="6">
    <source>
        <dbReference type="Proteomes" id="UP000606003"/>
    </source>
</evidence>
<organism evidence="5 6">
    <name type="scientific">Hymenobacter armeniacus</name>
    <dbReference type="NCBI Taxonomy" id="2771358"/>
    <lineage>
        <taxon>Bacteria</taxon>
        <taxon>Pseudomonadati</taxon>
        <taxon>Bacteroidota</taxon>
        <taxon>Cytophagia</taxon>
        <taxon>Cytophagales</taxon>
        <taxon>Hymenobacteraceae</taxon>
        <taxon>Hymenobacter</taxon>
    </lineage>
</organism>
<comment type="caution">
    <text evidence="5">The sequence shown here is derived from an EMBL/GenBank/DDBJ whole genome shotgun (WGS) entry which is preliminary data.</text>
</comment>
<dbReference type="EMBL" id="JACXAC010000004">
    <property type="protein sequence ID" value="MBD2723219.1"/>
    <property type="molecule type" value="Genomic_DNA"/>
</dbReference>
<dbReference type="InterPro" id="IPR016181">
    <property type="entry name" value="Acyl_CoA_acyltransferase"/>
</dbReference>
<gene>
    <name evidence="5" type="ORF">IC234_13885</name>
</gene>
<keyword evidence="2" id="KW-0012">Acyltransferase</keyword>
<evidence type="ECO:0000256" key="2">
    <source>
        <dbReference type="ARBA" id="ARBA00023315"/>
    </source>
</evidence>
<dbReference type="Pfam" id="PF00583">
    <property type="entry name" value="Acetyltransf_1"/>
    <property type="match status" value="1"/>
</dbReference>
<name>A0ABR8JZH7_9BACT</name>
<dbReference type="PROSITE" id="PS51186">
    <property type="entry name" value="GNAT"/>
    <property type="match status" value="1"/>
</dbReference>
<feature type="chain" id="PRO_5046350255" evidence="3">
    <location>
        <begin position="27"/>
        <end position="200"/>
    </location>
</feature>
<keyword evidence="1" id="KW-0808">Transferase</keyword>
<protein>
    <submittedName>
        <fullName evidence="5">GNAT family N-acetyltransferase</fullName>
    </submittedName>
</protein>
<sequence>MPPAAFFIAHFLFAAFSYPFNLPALATDNYTIRRGVEADLPQVLGLIHELALYERAPEAVTNTLAAMQRDGFGPAPIFGFFVLENDAAEIIGLALFYTAYSTWKGRMLYLEDLVVTESARRGGLGRLLFDAVVAEARATGAVRLKWQVLNWNEPAIGFYQKLGATIEQDWYNGNLDESQLASYAVAPAAAEAARPVGRGF</sequence>
<dbReference type="PANTHER" id="PTHR10545">
    <property type="entry name" value="DIAMINE N-ACETYLTRANSFERASE"/>
    <property type="match status" value="1"/>
</dbReference>
<evidence type="ECO:0000313" key="5">
    <source>
        <dbReference type="EMBL" id="MBD2723219.1"/>
    </source>
</evidence>
<feature type="signal peptide" evidence="3">
    <location>
        <begin position="1"/>
        <end position="26"/>
    </location>
</feature>
<dbReference type="Proteomes" id="UP000606003">
    <property type="component" value="Unassembled WGS sequence"/>
</dbReference>
<dbReference type="PANTHER" id="PTHR10545:SF29">
    <property type="entry name" value="GH14572P-RELATED"/>
    <property type="match status" value="1"/>
</dbReference>
<accession>A0ABR8JZH7</accession>
<dbReference type="InterPro" id="IPR051016">
    <property type="entry name" value="Diverse_Substrate_AcTransf"/>
</dbReference>
<reference evidence="5 6" key="1">
    <citation type="submission" date="2020-09" db="EMBL/GenBank/DDBJ databases">
        <authorList>
            <person name="Kim M.K."/>
        </authorList>
    </citation>
    <scope>NUCLEOTIDE SEQUENCE [LARGE SCALE GENOMIC DNA]</scope>
    <source>
        <strain evidence="5 6">BT189</strain>
    </source>
</reference>